<protein>
    <recommendedName>
        <fullName evidence="5">Zinc finger DNA binding protein</fullName>
    </recommendedName>
</protein>
<comment type="caution">
    <text evidence="3">The sequence shown here is derived from an EMBL/GenBank/DDBJ whole genome shotgun (WGS) entry which is preliminary data.</text>
</comment>
<feature type="compositionally biased region" description="Basic and acidic residues" evidence="2">
    <location>
        <begin position="1"/>
        <end position="11"/>
    </location>
</feature>
<proteinExistence type="predicted"/>
<accession>A0ABD1J6M7</accession>
<feature type="region of interest" description="Disordered" evidence="2">
    <location>
        <begin position="1"/>
        <end position="20"/>
    </location>
</feature>
<dbReference type="AlphaFoldDB" id="A0ABD1J6M7"/>
<keyword evidence="4" id="KW-1185">Reference proteome</keyword>
<dbReference type="EMBL" id="JBHFQA010000019">
    <property type="protein sequence ID" value="KAL2082797.1"/>
    <property type="molecule type" value="Genomic_DNA"/>
</dbReference>
<evidence type="ECO:0000256" key="2">
    <source>
        <dbReference type="SAM" id="MobiDB-lite"/>
    </source>
</evidence>
<evidence type="ECO:0008006" key="5">
    <source>
        <dbReference type="Google" id="ProtNLM"/>
    </source>
</evidence>
<dbReference type="Proteomes" id="UP001591681">
    <property type="component" value="Unassembled WGS sequence"/>
</dbReference>
<gene>
    <name evidence="3" type="ORF">ACEWY4_022615</name>
</gene>
<dbReference type="Gene3D" id="3.30.70.1820">
    <property type="entry name" value="L1 transposable element, RRM domain"/>
    <property type="match status" value="1"/>
</dbReference>
<sequence length="283" mass="32196">MGDKRSREQSKAQKNHTFTSLVQDPDNMMDLSANGHTYAQTEITLLPDSAPTTPVTKRGKTEPTLSELQDNIVRLVAEKLKENADSLACLIKKNADSIESLKGSTEFLAKEVQSVKADVTLAKQVIDKHESQITKLEEKVNEMERYHRRWNLRLYGLEEMEGENVKDRVIDICKTIAQNENGNNLQFKVDVSHRIGQKKSGKTRAVIIRFTLRSTRDLVWKCAKGSDFLKGRKLKFGEDLTSKDKEARNLLWPQVEKARKEGKKAFIVGAVAMINKKEVRAWE</sequence>
<dbReference type="InterPro" id="IPR004244">
    <property type="entry name" value="Transposase_22"/>
</dbReference>
<reference evidence="3 4" key="1">
    <citation type="submission" date="2024-09" db="EMBL/GenBank/DDBJ databases">
        <title>A chromosome-level genome assembly of Gray's grenadier anchovy, Coilia grayii.</title>
        <authorList>
            <person name="Fu Z."/>
        </authorList>
    </citation>
    <scope>NUCLEOTIDE SEQUENCE [LARGE SCALE GENOMIC DNA]</scope>
    <source>
        <strain evidence="3">G4</strain>
        <tissue evidence="3">Muscle</tissue>
    </source>
</reference>
<dbReference type="PANTHER" id="PTHR11505">
    <property type="entry name" value="L1 TRANSPOSABLE ELEMENT-RELATED"/>
    <property type="match status" value="1"/>
</dbReference>
<evidence type="ECO:0000313" key="4">
    <source>
        <dbReference type="Proteomes" id="UP001591681"/>
    </source>
</evidence>
<name>A0ABD1J6M7_9TELE</name>
<keyword evidence="1" id="KW-0175">Coiled coil</keyword>
<evidence type="ECO:0000313" key="3">
    <source>
        <dbReference type="EMBL" id="KAL2082797.1"/>
    </source>
</evidence>
<evidence type="ECO:0000256" key="1">
    <source>
        <dbReference type="SAM" id="Coils"/>
    </source>
</evidence>
<organism evidence="3 4">
    <name type="scientific">Coilia grayii</name>
    <name type="common">Gray's grenadier anchovy</name>
    <dbReference type="NCBI Taxonomy" id="363190"/>
    <lineage>
        <taxon>Eukaryota</taxon>
        <taxon>Metazoa</taxon>
        <taxon>Chordata</taxon>
        <taxon>Craniata</taxon>
        <taxon>Vertebrata</taxon>
        <taxon>Euteleostomi</taxon>
        <taxon>Actinopterygii</taxon>
        <taxon>Neopterygii</taxon>
        <taxon>Teleostei</taxon>
        <taxon>Clupei</taxon>
        <taxon>Clupeiformes</taxon>
        <taxon>Clupeoidei</taxon>
        <taxon>Engraulidae</taxon>
        <taxon>Coilinae</taxon>
        <taxon>Coilia</taxon>
    </lineage>
</organism>
<feature type="coiled-coil region" evidence="1">
    <location>
        <begin position="119"/>
        <end position="153"/>
    </location>
</feature>